<keyword evidence="2" id="KW-1133">Transmembrane helix</keyword>
<feature type="transmembrane region" description="Helical" evidence="2">
    <location>
        <begin position="105"/>
        <end position="129"/>
    </location>
</feature>
<evidence type="ECO:0000256" key="1">
    <source>
        <dbReference type="SAM" id="MobiDB-lite"/>
    </source>
</evidence>
<sequence length="261" mass="26889">MMASQSAGAPGTDPAPHAEPTQHRDLWPGIAGLLAGALLIAGHALWLGTPDTEGSGALRRAFFYYVDDGNQDVAEATALILLVSGLLFLFFLVALSRLAGNRSHLVLVGGTVFTAFLMVGALAGNIFAITVSHSESFPVVPETALISILLLNVAYGAMIASMAGAAVMLFGLWRAGQETGAIPAWLGWAGFAVAVVSLAGPFTAWLTPLLLGVWALGAGVVLIMNARIERAEGEPEPKPEPEPAAGPPAADTGQTAPDKES</sequence>
<feature type="transmembrane region" description="Helical" evidence="2">
    <location>
        <begin position="180"/>
        <end position="199"/>
    </location>
</feature>
<feature type="transmembrane region" description="Helical" evidence="2">
    <location>
        <begin position="149"/>
        <end position="173"/>
    </location>
</feature>
<reference evidence="3 4" key="1">
    <citation type="submission" date="2018-01" db="EMBL/GenBank/DDBJ databases">
        <title>Complete genome sequence of Streptomyces lunaelactis MM109T, a Ferroverdin A producer isolated from cave moonmilk deposits.</title>
        <authorList>
            <person name="Naome A."/>
            <person name="Martinet L."/>
            <person name="Maciejewska M."/>
            <person name="Anderssen S."/>
            <person name="Adam D."/>
            <person name="Tenconi E."/>
            <person name="Deflandre B."/>
            <person name="Arguelles-Arias A."/>
            <person name="Calusinska M."/>
            <person name="Copieters W."/>
            <person name="Karim L."/>
            <person name="Hanikenne M."/>
            <person name="Baurain D."/>
            <person name="van Wezel G."/>
            <person name="Smargiasso N."/>
            <person name="de Pauw E."/>
            <person name="Delfosse P."/>
            <person name="Rigali S."/>
        </authorList>
    </citation>
    <scope>NUCLEOTIDE SEQUENCE [LARGE SCALE GENOMIC DNA]</scope>
    <source>
        <strain evidence="3 4">MM109</strain>
    </source>
</reference>
<keyword evidence="4" id="KW-1185">Reference proteome</keyword>
<proteinExistence type="predicted"/>
<feature type="transmembrane region" description="Helical" evidence="2">
    <location>
        <begin position="73"/>
        <end position="93"/>
    </location>
</feature>
<evidence type="ECO:0008006" key="5">
    <source>
        <dbReference type="Google" id="ProtNLM"/>
    </source>
</evidence>
<feature type="transmembrane region" description="Helical" evidence="2">
    <location>
        <begin position="205"/>
        <end position="224"/>
    </location>
</feature>
<name>A0A2R4T2P2_9ACTN</name>
<organism evidence="3 4">
    <name type="scientific">Streptomyces lunaelactis</name>
    <dbReference type="NCBI Taxonomy" id="1535768"/>
    <lineage>
        <taxon>Bacteria</taxon>
        <taxon>Bacillati</taxon>
        <taxon>Actinomycetota</taxon>
        <taxon>Actinomycetes</taxon>
        <taxon>Kitasatosporales</taxon>
        <taxon>Streptomycetaceae</taxon>
        <taxon>Streptomyces</taxon>
    </lineage>
</organism>
<keyword evidence="2" id="KW-0812">Transmembrane</keyword>
<keyword evidence="2" id="KW-0472">Membrane</keyword>
<dbReference type="KEGG" id="slk:SLUN_15760"/>
<evidence type="ECO:0000313" key="3">
    <source>
        <dbReference type="EMBL" id="AVZ73420.1"/>
    </source>
</evidence>
<feature type="transmembrane region" description="Helical" evidence="2">
    <location>
        <begin position="26"/>
        <end position="46"/>
    </location>
</feature>
<accession>A0A2R4T2P2</accession>
<dbReference type="AlphaFoldDB" id="A0A2R4T2P2"/>
<protein>
    <recommendedName>
        <fullName evidence="5">DUF4386 domain-containing protein</fullName>
    </recommendedName>
</protein>
<gene>
    <name evidence="3" type="ORF">SLUN_15760</name>
</gene>
<dbReference type="Proteomes" id="UP000244201">
    <property type="component" value="Chromosome"/>
</dbReference>
<feature type="region of interest" description="Disordered" evidence="1">
    <location>
        <begin position="231"/>
        <end position="261"/>
    </location>
</feature>
<feature type="compositionally biased region" description="Basic and acidic residues" evidence="1">
    <location>
        <begin position="231"/>
        <end position="241"/>
    </location>
</feature>
<feature type="region of interest" description="Disordered" evidence="1">
    <location>
        <begin position="1"/>
        <end position="21"/>
    </location>
</feature>
<dbReference type="EMBL" id="CP026304">
    <property type="protein sequence ID" value="AVZ73420.1"/>
    <property type="molecule type" value="Genomic_DNA"/>
</dbReference>
<evidence type="ECO:0000256" key="2">
    <source>
        <dbReference type="SAM" id="Phobius"/>
    </source>
</evidence>
<evidence type="ECO:0000313" key="4">
    <source>
        <dbReference type="Proteomes" id="UP000244201"/>
    </source>
</evidence>